<reference evidence="1" key="1">
    <citation type="journal article" date="2020" name="Fungal Divers.">
        <title>Resolving the Mortierellaceae phylogeny through synthesis of multi-gene phylogenetics and phylogenomics.</title>
        <authorList>
            <person name="Vandepol N."/>
            <person name="Liber J."/>
            <person name="Desiro A."/>
            <person name="Na H."/>
            <person name="Kennedy M."/>
            <person name="Barry K."/>
            <person name="Grigoriev I.V."/>
            <person name="Miller A.N."/>
            <person name="O'Donnell K."/>
            <person name="Stajich J.E."/>
            <person name="Bonito G."/>
        </authorList>
    </citation>
    <scope>NUCLEOTIDE SEQUENCE</scope>
    <source>
        <strain evidence="1">REB-010B</strain>
    </source>
</reference>
<gene>
    <name evidence="1" type="ORF">BGZ99_003812</name>
</gene>
<organism evidence="1 2">
    <name type="scientific">Dissophora globulifera</name>
    <dbReference type="NCBI Taxonomy" id="979702"/>
    <lineage>
        <taxon>Eukaryota</taxon>
        <taxon>Fungi</taxon>
        <taxon>Fungi incertae sedis</taxon>
        <taxon>Mucoromycota</taxon>
        <taxon>Mortierellomycotina</taxon>
        <taxon>Mortierellomycetes</taxon>
        <taxon>Mortierellales</taxon>
        <taxon>Mortierellaceae</taxon>
        <taxon>Dissophora</taxon>
    </lineage>
</organism>
<name>A0A9P6UVV4_9FUNG</name>
<evidence type="ECO:0000313" key="2">
    <source>
        <dbReference type="Proteomes" id="UP000738325"/>
    </source>
</evidence>
<accession>A0A9P6UVV4</accession>
<dbReference type="AlphaFoldDB" id="A0A9P6UVV4"/>
<proteinExistence type="predicted"/>
<sequence length="68" mass="8074">MFSLGEIFRFAFNYRIPKGEDYTGVYFFVLRGYTEEYLEFIPITSKFKPELVESGMQIELKVLYLIEG</sequence>
<keyword evidence="2" id="KW-1185">Reference proteome</keyword>
<dbReference type="Proteomes" id="UP000738325">
    <property type="component" value="Unassembled WGS sequence"/>
</dbReference>
<evidence type="ECO:0000313" key="1">
    <source>
        <dbReference type="EMBL" id="KAG0321597.1"/>
    </source>
</evidence>
<protein>
    <submittedName>
        <fullName evidence="1">Uncharacterized protein</fullName>
    </submittedName>
</protein>
<comment type="caution">
    <text evidence="1">The sequence shown here is derived from an EMBL/GenBank/DDBJ whole genome shotgun (WGS) entry which is preliminary data.</text>
</comment>
<dbReference type="EMBL" id="JAAAIP010000238">
    <property type="protein sequence ID" value="KAG0321597.1"/>
    <property type="molecule type" value="Genomic_DNA"/>
</dbReference>